<dbReference type="Gene3D" id="3.40.605.10">
    <property type="entry name" value="Aldehyde Dehydrogenase, Chain A, domain 1"/>
    <property type="match status" value="1"/>
</dbReference>
<accession>A0A1M6DVJ0</accession>
<evidence type="ECO:0000256" key="2">
    <source>
        <dbReference type="ARBA" id="ARBA00023002"/>
    </source>
</evidence>
<feature type="domain" description="Aldehyde dehydrogenase" evidence="3">
    <location>
        <begin position="40"/>
        <end position="493"/>
    </location>
</feature>
<dbReference type="CDD" id="cd07082">
    <property type="entry name" value="ALDH_F11_NP-GAPDH"/>
    <property type="match status" value="1"/>
</dbReference>
<dbReference type="InterPro" id="IPR015590">
    <property type="entry name" value="Aldehyde_DH_dom"/>
</dbReference>
<dbReference type="InterPro" id="IPR016162">
    <property type="entry name" value="Ald_DH_N"/>
</dbReference>
<organism evidence="4 5">
    <name type="scientific">Arenibacter nanhaiticus</name>
    <dbReference type="NCBI Taxonomy" id="558155"/>
    <lineage>
        <taxon>Bacteria</taxon>
        <taxon>Pseudomonadati</taxon>
        <taxon>Bacteroidota</taxon>
        <taxon>Flavobacteriia</taxon>
        <taxon>Flavobacteriales</taxon>
        <taxon>Flavobacteriaceae</taxon>
        <taxon>Arenibacter</taxon>
    </lineage>
</organism>
<dbReference type="AlphaFoldDB" id="A0A1M6DVJ0"/>
<dbReference type="SUPFAM" id="SSF53720">
    <property type="entry name" value="ALDH-like"/>
    <property type="match status" value="1"/>
</dbReference>
<dbReference type="EMBL" id="FQYX01000005">
    <property type="protein sequence ID" value="SHI77241.1"/>
    <property type="molecule type" value="Genomic_DNA"/>
</dbReference>
<dbReference type="GO" id="GO:0016620">
    <property type="term" value="F:oxidoreductase activity, acting on the aldehyde or oxo group of donors, NAD or NADP as acceptor"/>
    <property type="evidence" value="ECO:0007669"/>
    <property type="project" value="InterPro"/>
</dbReference>
<evidence type="ECO:0000256" key="1">
    <source>
        <dbReference type="ARBA" id="ARBA00009986"/>
    </source>
</evidence>
<evidence type="ECO:0000259" key="3">
    <source>
        <dbReference type="Pfam" id="PF00171"/>
    </source>
</evidence>
<dbReference type="PROSITE" id="PS00070">
    <property type="entry name" value="ALDEHYDE_DEHYDR_CYS"/>
    <property type="match status" value="1"/>
</dbReference>
<keyword evidence="2" id="KW-0560">Oxidoreductase</keyword>
<evidence type="ECO:0000313" key="4">
    <source>
        <dbReference type="EMBL" id="SHI77241.1"/>
    </source>
</evidence>
<dbReference type="STRING" id="558155.SAMN04487911_105150"/>
<reference evidence="4 5" key="1">
    <citation type="submission" date="2016-11" db="EMBL/GenBank/DDBJ databases">
        <authorList>
            <person name="Jaros S."/>
            <person name="Januszkiewicz K."/>
            <person name="Wedrychowicz H."/>
        </authorList>
    </citation>
    <scope>NUCLEOTIDE SEQUENCE [LARGE SCALE GENOMIC DNA]</scope>
    <source>
        <strain evidence="4 5">CGMCC 1.8863</strain>
    </source>
</reference>
<dbReference type="Gene3D" id="3.40.309.10">
    <property type="entry name" value="Aldehyde Dehydrogenase, Chain A, domain 2"/>
    <property type="match status" value="1"/>
</dbReference>
<gene>
    <name evidence="4" type="ORF">SAMN04487911_105150</name>
</gene>
<dbReference type="Pfam" id="PF00171">
    <property type="entry name" value="Aldedh"/>
    <property type="match status" value="1"/>
</dbReference>
<dbReference type="InterPro" id="IPR050740">
    <property type="entry name" value="Aldehyde_DH_Superfamily"/>
</dbReference>
<sequence>MNNTDIAEEYKITSLIHQKSYLVNGVLKPWEGKSTEVYSTISSTEEYAPTLLGSIPDMGEEEALGALDAALLAYNRGQGAWPTMRVKERIECMEIFVKKMKTKREEIVKLLMWEIGKSLPDSQKEFDRTVDYIEDTIEDYKQLDRNSSKFQKHDGVYAHIKRGPVGVVLCLGPYNYPLNETFALLIPAIMMGNTTIFKPAKHGVLLITPLLEAFQTSFPRGVVNIIFGRGRAVASPIMKTGKVDVLALIGNSKSANALQNQHPKSNRLRLVLGLEAKNPAIILPDADLDLTINECIAGTLSFNGQRCTALKIIYVHKDIAKEFNKRFAKKVDALKFGNPWENGVQLTPLPEPEKPAYIQELIDDAVAKGATILNERGGQRFDNYIWPAVLYPVTSDMRVYQEEQFGPIIPIVPFTDIEEPLDDMAESNYGQQVSLFGKDVYALAPLIDTLVNLVCRVNLNSSCQRGPDVYPFTGRKDSAQSTLSVHDALRSFSVRTFVAFKDNELNTDTVEKLLDTKLSNFISTDYIL</sequence>
<protein>
    <submittedName>
        <fullName evidence="4">Glyceraldehyde-3-phosphate dehydrogenase (NADP+)</fullName>
    </submittedName>
</protein>
<evidence type="ECO:0000313" key="5">
    <source>
        <dbReference type="Proteomes" id="UP000184231"/>
    </source>
</evidence>
<dbReference type="InterPro" id="IPR016163">
    <property type="entry name" value="Ald_DH_C"/>
</dbReference>
<dbReference type="PANTHER" id="PTHR43353:SF5">
    <property type="entry name" value="SUCCINATE-SEMIALDEHYDE DEHYDROGENASE, MITOCHONDRIAL"/>
    <property type="match status" value="1"/>
</dbReference>
<dbReference type="InterPro" id="IPR016161">
    <property type="entry name" value="Ald_DH/histidinol_DH"/>
</dbReference>
<dbReference type="PANTHER" id="PTHR43353">
    <property type="entry name" value="SUCCINATE-SEMIALDEHYDE DEHYDROGENASE, MITOCHONDRIAL"/>
    <property type="match status" value="1"/>
</dbReference>
<name>A0A1M6DVJ0_9FLAO</name>
<dbReference type="OrthoDB" id="9762913at2"/>
<keyword evidence="5" id="KW-1185">Reference proteome</keyword>
<dbReference type="Proteomes" id="UP000184231">
    <property type="component" value="Unassembled WGS sequence"/>
</dbReference>
<comment type="similarity">
    <text evidence="1">Belongs to the aldehyde dehydrogenase family.</text>
</comment>
<proteinExistence type="inferred from homology"/>
<dbReference type="RefSeq" id="WP_072763567.1">
    <property type="nucleotide sequence ID" value="NZ_FQYX01000005.1"/>
</dbReference>
<dbReference type="InterPro" id="IPR016160">
    <property type="entry name" value="Ald_DH_CS_CYS"/>
</dbReference>